<accession>A0A0A0QW64</accession>
<feature type="compositionally biased region" description="Polar residues" evidence="1">
    <location>
        <begin position="37"/>
        <end position="49"/>
    </location>
</feature>
<feature type="region of interest" description="Disordered" evidence="1">
    <location>
        <begin position="13"/>
        <end position="49"/>
    </location>
</feature>
<dbReference type="EMBL" id="KJ406378">
    <property type="protein sequence ID" value="AIT41285.1"/>
    <property type="molecule type" value="Genomic_DNA"/>
</dbReference>
<name>A0A0A0QW64_SHISO</name>
<evidence type="ECO:0000313" key="2">
    <source>
        <dbReference type="EMBL" id="AIT41285.1"/>
    </source>
</evidence>
<geneLocation type="plasmid" evidence="2">
    <name>pSH4469</name>
</geneLocation>
<keyword evidence="2" id="KW-0614">Plasmid</keyword>
<reference evidence="2" key="1">
    <citation type="journal article" date="2014" name="Int. J. Antimicrob. Agents">
        <title>Complete nucleotide sequence of the IncI1 plasmid pSH4469 encoding CTX-M-15 extended-spectrum beta-lactamase in a clinical isolate of Shigella sonnei from an outbreak in the Republic of Korea.</title>
        <authorList>
            <person name="Kim J.S."/>
            <person name="Kim J."/>
            <person name="Jeon S.-E."/>
            <person name="Kim S.-J."/>
            <person name="Kim N.-O."/>
            <person name="Hong S."/>
            <person name="Kang Y.-H."/>
            <person name="Han S."/>
            <person name="Chung G.T."/>
        </authorList>
    </citation>
    <scope>NUCLEOTIDE SEQUENCE</scope>
    <source>
        <strain evidence="2">SS084469</strain>
        <plasmid evidence="2">pSH4469</plasmid>
    </source>
</reference>
<evidence type="ECO:0000256" key="1">
    <source>
        <dbReference type="SAM" id="MobiDB-lite"/>
    </source>
</evidence>
<sequence>MNKYKEAFACSGQGRAAQNLKAPPTLTRGPRNLTVLKPQQKNIRNKNTA</sequence>
<organism evidence="2">
    <name type="scientific">Shigella sonnei</name>
    <dbReference type="NCBI Taxonomy" id="624"/>
    <lineage>
        <taxon>Bacteria</taxon>
        <taxon>Pseudomonadati</taxon>
        <taxon>Pseudomonadota</taxon>
        <taxon>Gammaproteobacteria</taxon>
        <taxon>Enterobacterales</taxon>
        <taxon>Enterobacteriaceae</taxon>
        <taxon>Shigella</taxon>
    </lineage>
</organism>
<protein>
    <submittedName>
        <fullName evidence="2">Uncharacterized protein</fullName>
    </submittedName>
</protein>
<dbReference type="AlphaFoldDB" id="A0A0A0QW64"/>
<proteinExistence type="predicted"/>